<dbReference type="PANTHER" id="PTHR11059:SF0">
    <property type="entry name" value="DNA REPAIR PROTEIN RECN"/>
    <property type="match status" value="1"/>
</dbReference>
<dbReference type="NCBIfam" id="TIGR00634">
    <property type="entry name" value="recN"/>
    <property type="match status" value="1"/>
</dbReference>
<dbReference type="EMBL" id="VSSQ01000983">
    <property type="protein sequence ID" value="MPM03813.1"/>
    <property type="molecule type" value="Genomic_DNA"/>
</dbReference>
<evidence type="ECO:0000256" key="5">
    <source>
        <dbReference type="ARBA" id="ARBA00022763"/>
    </source>
</evidence>
<keyword evidence="5" id="KW-0227">DNA damage</keyword>
<proteinExistence type="inferred from homology"/>
<evidence type="ECO:0000259" key="10">
    <source>
        <dbReference type="Pfam" id="PF02463"/>
    </source>
</evidence>
<feature type="domain" description="RecF/RecN/SMC N-terminal" evidence="10">
    <location>
        <begin position="1"/>
        <end position="491"/>
    </location>
</feature>
<evidence type="ECO:0000313" key="11">
    <source>
        <dbReference type="EMBL" id="MPM03813.1"/>
    </source>
</evidence>
<dbReference type="Gene3D" id="3.40.50.300">
    <property type="entry name" value="P-loop containing nucleotide triphosphate hydrolases"/>
    <property type="match status" value="2"/>
</dbReference>
<reference evidence="11" key="1">
    <citation type="submission" date="2019-08" db="EMBL/GenBank/DDBJ databases">
        <authorList>
            <person name="Kucharzyk K."/>
            <person name="Murdoch R.W."/>
            <person name="Higgins S."/>
            <person name="Loffler F."/>
        </authorList>
    </citation>
    <scope>NUCLEOTIDE SEQUENCE</scope>
</reference>
<evidence type="ECO:0000256" key="6">
    <source>
        <dbReference type="ARBA" id="ARBA00022840"/>
    </source>
</evidence>
<comment type="caution">
    <text evidence="11">The sequence shown here is derived from an EMBL/GenBank/DDBJ whole genome shotgun (WGS) entry which is preliminary data.</text>
</comment>
<dbReference type="InterPro" id="IPR027417">
    <property type="entry name" value="P-loop_NTPase"/>
</dbReference>
<protein>
    <recommendedName>
        <fullName evidence="3">DNA repair protein RecN</fullName>
    </recommendedName>
    <alternativeName>
        <fullName evidence="8">Recombination protein N</fullName>
    </alternativeName>
</protein>
<dbReference type="CDD" id="cd03241">
    <property type="entry name" value="ABC_RecN"/>
    <property type="match status" value="2"/>
</dbReference>
<dbReference type="GO" id="GO:0009432">
    <property type="term" value="P:SOS response"/>
    <property type="evidence" value="ECO:0007669"/>
    <property type="project" value="TreeGrafter"/>
</dbReference>
<evidence type="ECO:0000256" key="7">
    <source>
        <dbReference type="ARBA" id="ARBA00023204"/>
    </source>
</evidence>
<dbReference type="GO" id="GO:0005524">
    <property type="term" value="F:ATP binding"/>
    <property type="evidence" value="ECO:0007669"/>
    <property type="project" value="UniProtKB-KW"/>
</dbReference>
<name>A0A644WNA9_9ZZZZ</name>
<evidence type="ECO:0000256" key="1">
    <source>
        <dbReference type="ARBA" id="ARBA00003618"/>
    </source>
</evidence>
<comment type="function">
    <text evidence="1">May be involved in recombinational repair of damaged DNA.</text>
</comment>
<accession>A0A644WNA9</accession>
<dbReference type="Pfam" id="PF02463">
    <property type="entry name" value="SMC_N"/>
    <property type="match status" value="1"/>
</dbReference>
<comment type="similarity">
    <text evidence="2">Belongs to the RecN family.</text>
</comment>
<dbReference type="GO" id="GO:0006281">
    <property type="term" value="P:DNA repair"/>
    <property type="evidence" value="ECO:0007669"/>
    <property type="project" value="UniProtKB-KW"/>
</dbReference>
<evidence type="ECO:0000256" key="9">
    <source>
        <dbReference type="SAM" id="Coils"/>
    </source>
</evidence>
<sequence length="537" mass="58295">MLKSLCIENIAVIDRLDVEFSKGFTVLTGETGAGKSIIIDSIGMLIGGRVSRDLIRSGESTAAVSALFEGPEGERCIERTLAADGRSTVRIDGRPATVAMLKELGATLVNIHGQHDSGWLLQPERHILFLDELAGAEKLLEEYRASYAKANALKAKTLSLRMDEREKSRRLDMLRFQVEEIRSANLVPGEVEKLTERRTVMQNAGKLVRSVGAVCEALDPEDGEGAVSLAGAALRQLNACTSLSDRLSELQGRLESSYYTLSDVASEVKDFLDELDFDPADINRVESRLDILHRLCRKYGDTVEEVIAFGEKAAGELSDIELSDERINALEKELAHVYNEMNGLAEKLSALRLKTALEAGARIEEELRFLNMPKARFAIGVTELPDFGQDGRDCVEFMFTANAGEELWPLAKIASGGELSRVMLALRSVLTGADGADTLIFDEIDTGVSGSAAEQIGRKLQSLSHDRQVLCVTHLPQIAALAANHLVITKSEAAGRTFTSVEKALGEARVGELARLLSGNVVTGAAKDAAREMLVTK</sequence>
<keyword evidence="7" id="KW-0234">DNA repair</keyword>
<dbReference type="AlphaFoldDB" id="A0A644WNA9"/>
<dbReference type="PANTHER" id="PTHR11059">
    <property type="entry name" value="DNA REPAIR PROTEIN RECN"/>
    <property type="match status" value="1"/>
</dbReference>
<evidence type="ECO:0000256" key="2">
    <source>
        <dbReference type="ARBA" id="ARBA00009441"/>
    </source>
</evidence>
<keyword evidence="6" id="KW-0067">ATP-binding</keyword>
<dbReference type="GO" id="GO:0006310">
    <property type="term" value="P:DNA recombination"/>
    <property type="evidence" value="ECO:0007669"/>
    <property type="project" value="InterPro"/>
</dbReference>
<dbReference type="PIRSF" id="PIRSF003128">
    <property type="entry name" value="RecN"/>
    <property type="match status" value="1"/>
</dbReference>
<keyword evidence="4" id="KW-0547">Nucleotide-binding</keyword>
<feature type="coiled-coil region" evidence="9">
    <location>
        <begin position="320"/>
        <end position="347"/>
    </location>
</feature>
<gene>
    <name evidence="11" type="primary">recN_19</name>
    <name evidence="11" type="ORF">SDC9_50080</name>
</gene>
<dbReference type="SUPFAM" id="SSF52540">
    <property type="entry name" value="P-loop containing nucleoside triphosphate hydrolases"/>
    <property type="match status" value="1"/>
</dbReference>
<keyword evidence="9" id="KW-0175">Coiled coil</keyword>
<dbReference type="InterPro" id="IPR003395">
    <property type="entry name" value="RecF/RecN/SMC_N"/>
</dbReference>
<evidence type="ECO:0000256" key="3">
    <source>
        <dbReference type="ARBA" id="ARBA00021315"/>
    </source>
</evidence>
<evidence type="ECO:0000256" key="8">
    <source>
        <dbReference type="ARBA" id="ARBA00033408"/>
    </source>
</evidence>
<evidence type="ECO:0000256" key="4">
    <source>
        <dbReference type="ARBA" id="ARBA00022741"/>
    </source>
</evidence>
<dbReference type="InterPro" id="IPR004604">
    <property type="entry name" value="DNA_recomb/repair_RecN"/>
</dbReference>
<dbReference type="GO" id="GO:0043590">
    <property type="term" value="C:bacterial nucleoid"/>
    <property type="evidence" value="ECO:0007669"/>
    <property type="project" value="TreeGrafter"/>
</dbReference>
<organism evidence="11">
    <name type="scientific">bioreactor metagenome</name>
    <dbReference type="NCBI Taxonomy" id="1076179"/>
    <lineage>
        <taxon>unclassified sequences</taxon>
        <taxon>metagenomes</taxon>
        <taxon>ecological metagenomes</taxon>
    </lineage>
</organism>
<dbReference type="FunFam" id="3.40.50.300:FF:000356">
    <property type="entry name" value="DNA repair protein RecN"/>
    <property type="match status" value="1"/>
</dbReference>